<accession>A0ACC2IK60</accession>
<comment type="caution">
    <text evidence="1">The sequence shown here is derived from an EMBL/GenBank/DDBJ whole genome shotgun (WGS) entry which is preliminary data.</text>
</comment>
<dbReference type="EMBL" id="JAPHNI010000136">
    <property type="protein sequence ID" value="KAJ8115498.1"/>
    <property type="molecule type" value="Genomic_DNA"/>
</dbReference>
<sequence length="233" mass="25041">MKFSTSAVLLAGASSVLAGPALLPRAITGPTKGYICDVDGKDVSFTQTYITKAITSAAATKATVDILKELPQCDLSSTHARDLAFCQPKKFNNHPVPNVGTLSFPKCTTGPWYEFPLISDGKTVYAGPKAPGTANPSRVIFQYTNANTAKFCGAVMLGEKDVELYILESVVSVYGRGTTECGEWMADLNIMKALNDLELIFWIMFEPSASGTKRYRGNNGRRDTGPNPRGGAQ</sequence>
<evidence type="ECO:0000313" key="1">
    <source>
        <dbReference type="EMBL" id="KAJ8115498.1"/>
    </source>
</evidence>
<name>A0ACC2IK60_9PLEO</name>
<reference evidence="1" key="1">
    <citation type="submission" date="2022-11" db="EMBL/GenBank/DDBJ databases">
        <title>Genome Sequence of Boeremia exigua.</title>
        <authorList>
            <person name="Buettner E."/>
        </authorList>
    </citation>
    <scope>NUCLEOTIDE SEQUENCE</scope>
    <source>
        <strain evidence="1">CU02</strain>
    </source>
</reference>
<organism evidence="1 2">
    <name type="scientific">Boeremia exigua</name>
    <dbReference type="NCBI Taxonomy" id="749465"/>
    <lineage>
        <taxon>Eukaryota</taxon>
        <taxon>Fungi</taxon>
        <taxon>Dikarya</taxon>
        <taxon>Ascomycota</taxon>
        <taxon>Pezizomycotina</taxon>
        <taxon>Dothideomycetes</taxon>
        <taxon>Pleosporomycetidae</taxon>
        <taxon>Pleosporales</taxon>
        <taxon>Pleosporineae</taxon>
        <taxon>Didymellaceae</taxon>
        <taxon>Boeremia</taxon>
    </lineage>
</organism>
<dbReference type="Proteomes" id="UP001153331">
    <property type="component" value="Unassembled WGS sequence"/>
</dbReference>
<evidence type="ECO:0000313" key="2">
    <source>
        <dbReference type="Proteomes" id="UP001153331"/>
    </source>
</evidence>
<protein>
    <submittedName>
        <fullName evidence="1">Uncharacterized protein</fullName>
    </submittedName>
</protein>
<proteinExistence type="predicted"/>
<keyword evidence="2" id="KW-1185">Reference proteome</keyword>
<gene>
    <name evidence="1" type="ORF">OPT61_g2865</name>
</gene>